<protein>
    <submittedName>
        <fullName evidence="2">Unannotated protein</fullName>
    </submittedName>
</protein>
<feature type="region of interest" description="Disordered" evidence="1">
    <location>
        <begin position="1"/>
        <end position="22"/>
    </location>
</feature>
<organism evidence="2">
    <name type="scientific">freshwater metagenome</name>
    <dbReference type="NCBI Taxonomy" id="449393"/>
    <lineage>
        <taxon>unclassified sequences</taxon>
        <taxon>metagenomes</taxon>
        <taxon>ecological metagenomes</taxon>
    </lineage>
</organism>
<dbReference type="AlphaFoldDB" id="A0A6J7GDZ7"/>
<reference evidence="2" key="1">
    <citation type="submission" date="2020-05" db="EMBL/GenBank/DDBJ databases">
        <authorList>
            <person name="Chiriac C."/>
            <person name="Salcher M."/>
            <person name="Ghai R."/>
            <person name="Kavagutti S V."/>
        </authorList>
    </citation>
    <scope>NUCLEOTIDE SEQUENCE</scope>
</reference>
<evidence type="ECO:0000313" key="2">
    <source>
        <dbReference type="EMBL" id="CAB4905174.1"/>
    </source>
</evidence>
<accession>A0A6J7GDZ7</accession>
<feature type="region of interest" description="Disordered" evidence="1">
    <location>
        <begin position="190"/>
        <end position="224"/>
    </location>
</feature>
<sequence>MHRTATNRYRRSPTHRGAPGMVPVRNRLRSRLSPLDRGRNVTVPAHARAKDSRLRRGLIARNSAQFLGPIGGEHNERHARVMGLEYRRMQIGNRRARGRNDRRGATRFDTQAQCGEGAGAFINGDNDAQGALSFERCGGERQRLRPRAGTHHDPLEAAGDQSFKQSKGRPSCRRYAFGILAGGILSHGHRDRRHHVAGAGRRENLGRHPGRAVGGGRENASRPSASSILVAIARRRAAGGRR</sequence>
<proteinExistence type="predicted"/>
<dbReference type="EMBL" id="CAFBMB010000100">
    <property type="protein sequence ID" value="CAB4905174.1"/>
    <property type="molecule type" value="Genomic_DNA"/>
</dbReference>
<name>A0A6J7GDZ7_9ZZZZ</name>
<gene>
    <name evidence="2" type="ORF">UFOPK3516_01146</name>
</gene>
<evidence type="ECO:0000256" key="1">
    <source>
        <dbReference type="SAM" id="MobiDB-lite"/>
    </source>
</evidence>
<feature type="region of interest" description="Disordered" evidence="1">
    <location>
        <begin position="143"/>
        <end position="168"/>
    </location>
</feature>
<feature type="compositionally biased region" description="Basic residues" evidence="1">
    <location>
        <begin position="1"/>
        <end position="14"/>
    </location>
</feature>